<comment type="caution">
    <text evidence="2">The sequence shown here is derived from an EMBL/GenBank/DDBJ whole genome shotgun (WGS) entry which is preliminary data.</text>
</comment>
<dbReference type="AlphaFoldDB" id="A0A502KRJ7"/>
<dbReference type="RefSeq" id="WP_140605763.1">
    <property type="nucleotide sequence ID" value="NZ_SAWY01000041.1"/>
</dbReference>
<feature type="transmembrane region" description="Helical" evidence="1">
    <location>
        <begin position="27"/>
        <end position="42"/>
    </location>
</feature>
<feature type="transmembrane region" description="Helical" evidence="1">
    <location>
        <begin position="127"/>
        <end position="144"/>
    </location>
</feature>
<name>A0A502KRJ7_9GAMM</name>
<evidence type="ECO:0000313" key="2">
    <source>
        <dbReference type="EMBL" id="TPH12233.1"/>
    </source>
</evidence>
<organism evidence="2 3">
    <name type="scientific">Litorilituus lipolyticus</name>
    <dbReference type="NCBI Taxonomy" id="2491017"/>
    <lineage>
        <taxon>Bacteria</taxon>
        <taxon>Pseudomonadati</taxon>
        <taxon>Pseudomonadota</taxon>
        <taxon>Gammaproteobacteria</taxon>
        <taxon>Alteromonadales</taxon>
        <taxon>Colwelliaceae</taxon>
        <taxon>Litorilituus</taxon>
    </lineage>
</organism>
<gene>
    <name evidence="2" type="ORF">EPA86_17985</name>
</gene>
<protein>
    <recommendedName>
        <fullName evidence="4">DNA gyrase subunit B</fullName>
    </recommendedName>
</protein>
<keyword evidence="1" id="KW-1133">Transmembrane helix</keyword>
<feature type="transmembrane region" description="Helical" evidence="1">
    <location>
        <begin position="79"/>
        <end position="97"/>
    </location>
</feature>
<accession>A0A502KRJ7</accession>
<dbReference type="EMBL" id="SAWY01000041">
    <property type="protein sequence ID" value="TPH12233.1"/>
    <property type="molecule type" value="Genomic_DNA"/>
</dbReference>
<keyword evidence="1" id="KW-0812">Transmembrane</keyword>
<dbReference type="OrthoDB" id="8537043at2"/>
<feature type="transmembrane region" description="Helical" evidence="1">
    <location>
        <begin position="150"/>
        <end position="173"/>
    </location>
</feature>
<dbReference type="Proteomes" id="UP000315303">
    <property type="component" value="Unassembled WGS sequence"/>
</dbReference>
<feature type="transmembrane region" description="Helical" evidence="1">
    <location>
        <begin position="54"/>
        <end position="73"/>
    </location>
</feature>
<evidence type="ECO:0000313" key="3">
    <source>
        <dbReference type="Proteomes" id="UP000315303"/>
    </source>
</evidence>
<evidence type="ECO:0000256" key="1">
    <source>
        <dbReference type="SAM" id="Phobius"/>
    </source>
</evidence>
<evidence type="ECO:0008006" key="4">
    <source>
        <dbReference type="Google" id="ProtNLM"/>
    </source>
</evidence>
<keyword evidence="1" id="KW-0472">Membrane</keyword>
<proteinExistence type="predicted"/>
<reference evidence="2 3" key="1">
    <citation type="submission" date="2019-01" db="EMBL/GenBank/DDBJ databases">
        <title>Litorilituus lipolytica sp. nov., isolated from intertidal sand of the Yellow Sea in China.</title>
        <authorList>
            <person name="Liu A."/>
        </authorList>
    </citation>
    <scope>NUCLEOTIDE SEQUENCE [LARGE SCALE GENOMIC DNA]</scope>
    <source>
        <strain evidence="2 3">RZ04</strain>
    </source>
</reference>
<keyword evidence="3" id="KW-1185">Reference proteome</keyword>
<sequence>MKNAILGLTFLIYPVLVYFGLQYVKPSYLAAFFALIFAYRYFSQDKRKGKIPHLNILFISVTSLLAFSMLANSAIALKFYPVVVNVSFLVIFAYSLWKPPSVVEVIASLQEELDQQGIIYTRNVTKVWCVFFSVNAMIATWTIFQEDQSYWLIYNGLVSYVLMGLLMLIEFGVRKYVKHNKSKVASS</sequence>